<dbReference type="Proteomes" id="UP001178507">
    <property type="component" value="Unassembled WGS sequence"/>
</dbReference>
<evidence type="ECO:0000256" key="4">
    <source>
        <dbReference type="ARBA" id="ARBA00012483"/>
    </source>
</evidence>
<feature type="transmembrane region" description="Helical" evidence="14">
    <location>
        <begin position="421"/>
        <end position="441"/>
    </location>
</feature>
<keyword evidence="11 14" id="KW-1133">Transmembrane helix</keyword>
<evidence type="ECO:0000256" key="14">
    <source>
        <dbReference type="SAM" id="Phobius"/>
    </source>
</evidence>
<dbReference type="PANTHER" id="PTHR13145:SF0">
    <property type="entry name" value="E3 UBIQUITIN-PROTEIN LIGASE MARCHF6"/>
    <property type="match status" value="1"/>
</dbReference>
<evidence type="ECO:0000256" key="5">
    <source>
        <dbReference type="ARBA" id="ARBA00022679"/>
    </source>
</evidence>
<keyword evidence="12 14" id="KW-0472">Membrane</keyword>
<keyword evidence="10" id="KW-0862">Zinc</keyword>
<feature type="transmembrane region" description="Helical" evidence="14">
    <location>
        <begin position="378"/>
        <end position="400"/>
    </location>
</feature>
<evidence type="ECO:0000256" key="10">
    <source>
        <dbReference type="ARBA" id="ARBA00022833"/>
    </source>
</evidence>
<evidence type="ECO:0000256" key="1">
    <source>
        <dbReference type="ARBA" id="ARBA00000900"/>
    </source>
</evidence>
<feature type="transmembrane region" description="Helical" evidence="14">
    <location>
        <begin position="158"/>
        <end position="181"/>
    </location>
</feature>
<dbReference type="GO" id="GO:0036503">
    <property type="term" value="P:ERAD pathway"/>
    <property type="evidence" value="ECO:0007669"/>
    <property type="project" value="TreeGrafter"/>
</dbReference>
<keyword evidence="8" id="KW-0863">Zinc-finger</keyword>
<feature type="transmembrane region" description="Helical" evidence="14">
    <location>
        <begin position="498"/>
        <end position="520"/>
    </location>
</feature>
<dbReference type="GO" id="GO:0008270">
    <property type="term" value="F:zinc ion binding"/>
    <property type="evidence" value="ECO:0007669"/>
    <property type="project" value="UniProtKB-KW"/>
</dbReference>
<dbReference type="EMBL" id="CAUJNA010000528">
    <property type="protein sequence ID" value="CAJ1378288.1"/>
    <property type="molecule type" value="Genomic_DNA"/>
</dbReference>
<dbReference type="InterPro" id="IPR013083">
    <property type="entry name" value="Znf_RING/FYVE/PHD"/>
</dbReference>
<organism evidence="16 17">
    <name type="scientific">Effrenium voratum</name>
    <dbReference type="NCBI Taxonomy" id="2562239"/>
    <lineage>
        <taxon>Eukaryota</taxon>
        <taxon>Sar</taxon>
        <taxon>Alveolata</taxon>
        <taxon>Dinophyceae</taxon>
        <taxon>Suessiales</taxon>
        <taxon>Symbiodiniaceae</taxon>
        <taxon>Effrenium</taxon>
    </lineage>
</organism>
<evidence type="ECO:0000256" key="11">
    <source>
        <dbReference type="ARBA" id="ARBA00022989"/>
    </source>
</evidence>
<evidence type="ECO:0000256" key="13">
    <source>
        <dbReference type="SAM" id="MobiDB-lite"/>
    </source>
</evidence>
<sequence>MADTRDHEASLPWAGSSPQVEEEDEQCCRICRQGEEAGKLYCPCRCAGSIKWIHEACLQAWLKSHERKAACELCGYSFDFIPVYSKNAPHRLTLADWVGALCSSSWQVSIRVLRILYAIGLWGFLLPVLTITAARSMFGRARPEFNSAWHVLTLTLDIFIGECLSLAGIAFIYLLSFLTAVRGPVADPPGSEGSLPAAPEHEAQIPDQPESASVGIQVDTRQLVEDHDPEEDLLIIMGLSGNPVRSLLSMIIFLSANVAGIYCFLGLPSFLGRWAIRSAMPWIEASMPDFLILLTWSGESDEPRPSLLPAMGANILLDVLAVTVGYALVTVCAVGMILAILLPGALTGQTSRNWQALRMLVGVSQTQLSNVWWKLQHFAVAILQLVVLPAYVGHLVLCLLSGPVLHLSQHARASIMNAHPLLTLVMQLFIGYVHLWGFAFMEGCLAGVTLPEVVQRASLNFFVSAINCHRRLFGTMSEELGGREALPMPPHWATLKLALVHVAIHTPLVWLTWYLPAYLLDRLLGDALFPMLLVDQSGDVLEGLHRRDPFFLSSPASTRSSKPAGEGQSLFILELMQLYVLVLQCIRILETSPVMTKLISFGLRCALRGLGVKHFLVGENLPAEDPDAPDADGTVGDAEAKSQGLWCWVARGRVLGVVAAAVLCCWLVMAMVLGLPLALGRLMVRFILSSQA</sequence>
<evidence type="ECO:0000256" key="2">
    <source>
        <dbReference type="ARBA" id="ARBA00004141"/>
    </source>
</evidence>
<dbReference type="GO" id="GO:0061630">
    <property type="term" value="F:ubiquitin protein ligase activity"/>
    <property type="evidence" value="ECO:0007669"/>
    <property type="project" value="UniProtKB-EC"/>
</dbReference>
<keyword evidence="6 14" id="KW-0812">Transmembrane</keyword>
<evidence type="ECO:0000256" key="8">
    <source>
        <dbReference type="ARBA" id="ARBA00022771"/>
    </source>
</evidence>
<dbReference type="SUPFAM" id="SSF57850">
    <property type="entry name" value="RING/U-box"/>
    <property type="match status" value="1"/>
</dbReference>
<comment type="pathway">
    <text evidence="3">Protein modification; protein ubiquitination.</text>
</comment>
<evidence type="ECO:0000313" key="17">
    <source>
        <dbReference type="Proteomes" id="UP001178507"/>
    </source>
</evidence>
<feature type="transmembrane region" description="Helical" evidence="14">
    <location>
        <begin position="115"/>
        <end position="138"/>
    </location>
</feature>
<comment type="catalytic activity">
    <reaction evidence="1">
        <text>S-ubiquitinyl-[E2 ubiquitin-conjugating enzyme]-L-cysteine + [acceptor protein]-L-lysine = [E2 ubiquitin-conjugating enzyme]-L-cysteine + N(6)-ubiquitinyl-[acceptor protein]-L-lysine.</text>
        <dbReference type="EC" id="2.3.2.27"/>
    </reaction>
</comment>
<dbReference type="GO" id="GO:0005789">
    <property type="term" value="C:endoplasmic reticulum membrane"/>
    <property type="evidence" value="ECO:0007669"/>
    <property type="project" value="TreeGrafter"/>
</dbReference>
<dbReference type="Gene3D" id="3.30.40.10">
    <property type="entry name" value="Zinc/RING finger domain, C3HC4 (zinc finger)"/>
    <property type="match status" value="1"/>
</dbReference>
<evidence type="ECO:0000313" key="16">
    <source>
        <dbReference type="EMBL" id="CAJ1378288.1"/>
    </source>
</evidence>
<dbReference type="Pfam" id="PF12906">
    <property type="entry name" value="RINGv"/>
    <property type="match status" value="1"/>
</dbReference>
<evidence type="ECO:0000256" key="12">
    <source>
        <dbReference type="ARBA" id="ARBA00023136"/>
    </source>
</evidence>
<keyword evidence="17" id="KW-1185">Reference proteome</keyword>
<comment type="caution">
    <text evidence="16">The sequence shown here is derived from an EMBL/GenBank/DDBJ whole genome shotgun (WGS) entry which is preliminary data.</text>
</comment>
<reference evidence="16" key="1">
    <citation type="submission" date="2023-08" db="EMBL/GenBank/DDBJ databases">
        <authorList>
            <person name="Chen Y."/>
            <person name="Shah S."/>
            <person name="Dougan E. K."/>
            <person name="Thang M."/>
            <person name="Chan C."/>
        </authorList>
    </citation>
    <scope>NUCLEOTIDE SEQUENCE</scope>
</reference>
<feature type="domain" description="RING-CH-type" evidence="15">
    <location>
        <begin position="20"/>
        <end position="81"/>
    </location>
</feature>
<proteinExistence type="predicted"/>
<evidence type="ECO:0000259" key="15">
    <source>
        <dbReference type="PROSITE" id="PS51292"/>
    </source>
</evidence>
<evidence type="ECO:0000256" key="7">
    <source>
        <dbReference type="ARBA" id="ARBA00022723"/>
    </source>
</evidence>
<dbReference type="AlphaFoldDB" id="A0AA36I216"/>
<keyword evidence="9" id="KW-0833">Ubl conjugation pathway</keyword>
<dbReference type="PROSITE" id="PS51292">
    <property type="entry name" value="ZF_RING_CH"/>
    <property type="match status" value="1"/>
</dbReference>
<feature type="transmembrane region" description="Helical" evidence="14">
    <location>
        <begin position="654"/>
        <end position="679"/>
    </location>
</feature>
<comment type="subcellular location">
    <subcellularLocation>
        <location evidence="2">Membrane</location>
        <topology evidence="2">Multi-pass membrane protein</topology>
    </subcellularLocation>
</comment>
<feature type="transmembrane region" description="Helical" evidence="14">
    <location>
        <begin position="319"/>
        <end position="342"/>
    </location>
</feature>
<keyword evidence="5" id="KW-0808">Transferase</keyword>
<gene>
    <name evidence="16" type="ORF">EVOR1521_LOCUS6864</name>
</gene>
<dbReference type="InterPro" id="IPR011016">
    <property type="entry name" value="Znf_RING-CH"/>
</dbReference>
<feature type="non-terminal residue" evidence="16">
    <location>
        <position position="1"/>
    </location>
</feature>
<dbReference type="PANTHER" id="PTHR13145">
    <property type="entry name" value="SSM4 PROTEIN"/>
    <property type="match status" value="1"/>
</dbReference>
<dbReference type="EC" id="2.3.2.27" evidence="4"/>
<evidence type="ECO:0000256" key="6">
    <source>
        <dbReference type="ARBA" id="ARBA00022692"/>
    </source>
</evidence>
<evidence type="ECO:0000256" key="3">
    <source>
        <dbReference type="ARBA" id="ARBA00004906"/>
    </source>
</evidence>
<feature type="transmembrane region" description="Helical" evidence="14">
    <location>
        <begin position="247"/>
        <end position="267"/>
    </location>
</feature>
<accession>A0AA36I216</accession>
<keyword evidence="7" id="KW-0479">Metal-binding</keyword>
<name>A0AA36I216_9DINO</name>
<evidence type="ECO:0000256" key="9">
    <source>
        <dbReference type="ARBA" id="ARBA00022786"/>
    </source>
</evidence>
<feature type="region of interest" description="Disordered" evidence="13">
    <location>
        <begin position="189"/>
        <end position="212"/>
    </location>
</feature>
<protein>
    <recommendedName>
        <fullName evidence="4">RING-type E3 ubiquitin transferase</fullName>
        <ecNumber evidence="4">2.3.2.27</ecNumber>
    </recommendedName>
</protein>
<dbReference type="SMART" id="SM00744">
    <property type="entry name" value="RINGv"/>
    <property type="match status" value="1"/>
</dbReference>